<keyword evidence="3" id="KW-0238">DNA-binding</keyword>
<evidence type="ECO:0000259" key="5">
    <source>
        <dbReference type="Pfam" id="PF01609"/>
    </source>
</evidence>
<evidence type="ECO:0000256" key="2">
    <source>
        <dbReference type="ARBA" id="ARBA00022578"/>
    </source>
</evidence>
<evidence type="ECO:0000256" key="4">
    <source>
        <dbReference type="ARBA" id="ARBA00023172"/>
    </source>
</evidence>
<comment type="similarity">
    <text evidence="1">Belongs to the transposase 11 family.</text>
</comment>
<sequence length="248" mass="28228">MDIQEELKEHKLTEKLFDRFDECLRALNVELKSGQIVDVTFVIVPIQRNKREENALIKEGAIPIELGKEPHKLAQKDTDARWTKKNGESIYGYKDHVNVDRDTKLITAWEDTPAQVHDSQALEAVLRSPEEGGAEIHADSAYRSAEQETRLIETGHVSQINEKGSRAHPLSDEQKTVNRTKSKIRSRVEHVFGAMTNEMGDICIRTIGRARAQVQIGLLNLTYNIKRVAFLIRKKHWNFDRVIAPAAS</sequence>
<dbReference type="PANTHER" id="PTHR35604:SF2">
    <property type="entry name" value="TRANSPOSASE INSH FOR INSERTION SEQUENCE ELEMENT IS5A-RELATED"/>
    <property type="match status" value="1"/>
</dbReference>
<dbReference type="EMBL" id="OU912926">
    <property type="protein sequence ID" value="CAG9932059.1"/>
    <property type="molecule type" value="Genomic_DNA"/>
</dbReference>
<dbReference type="NCBIfam" id="NF033581">
    <property type="entry name" value="transpos_IS5_4"/>
    <property type="match status" value="1"/>
</dbReference>
<keyword evidence="7" id="KW-1185">Reference proteome</keyword>
<dbReference type="InterPro" id="IPR002559">
    <property type="entry name" value="Transposase_11"/>
</dbReference>
<evidence type="ECO:0000256" key="3">
    <source>
        <dbReference type="ARBA" id="ARBA00023125"/>
    </source>
</evidence>
<name>A0ABM8YX48_9PROT</name>
<dbReference type="Proteomes" id="UP000839052">
    <property type="component" value="Chromosome"/>
</dbReference>
<dbReference type="PANTHER" id="PTHR35604">
    <property type="entry name" value="TRANSPOSASE INSH FOR INSERTION SEQUENCE ELEMENT IS5A-RELATED"/>
    <property type="match status" value="1"/>
</dbReference>
<reference evidence="6 7" key="1">
    <citation type="submission" date="2021-10" db="EMBL/GenBank/DDBJ databases">
        <authorList>
            <person name="Koch H."/>
        </authorList>
    </citation>
    <scope>NUCLEOTIDE SEQUENCE [LARGE SCALE GENOMIC DNA]</scope>
    <source>
        <strain evidence="6">6680</strain>
    </source>
</reference>
<gene>
    <name evidence="6" type="ORF">NTG6680_0806</name>
</gene>
<keyword evidence="4" id="KW-0233">DNA recombination</keyword>
<evidence type="ECO:0000313" key="7">
    <source>
        <dbReference type="Proteomes" id="UP000839052"/>
    </source>
</evidence>
<protein>
    <recommendedName>
        <fullName evidence="5">Transposase IS4-like domain-containing protein</fullName>
    </recommendedName>
</protein>
<feature type="domain" description="Transposase IS4-like" evidence="5">
    <location>
        <begin position="36"/>
        <end position="225"/>
    </location>
</feature>
<evidence type="ECO:0000256" key="1">
    <source>
        <dbReference type="ARBA" id="ARBA00010075"/>
    </source>
</evidence>
<keyword evidence="2" id="KW-0815">Transposition</keyword>
<dbReference type="InterPro" id="IPR047959">
    <property type="entry name" value="Transpos_IS5"/>
</dbReference>
<accession>A0ABM8YX48</accession>
<dbReference type="Pfam" id="PF01609">
    <property type="entry name" value="DDE_Tnp_1"/>
    <property type="match status" value="1"/>
</dbReference>
<evidence type="ECO:0000313" key="6">
    <source>
        <dbReference type="EMBL" id="CAG9932059.1"/>
    </source>
</evidence>
<organism evidence="6 7">
    <name type="scientific">Candidatus Nitrotoga arctica</name>
    <dbReference type="NCBI Taxonomy" id="453162"/>
    <lineage>
        <taxon>Bacteria</taxon>
        <taxon>Pseudomonadati</taxon>
        <taxon>Pseudomonadota</taxon>
        <taxon>Betaproteobacteria</taxon>
        <taxon>Nitrosomonadales</taxon>
        <taxon>Gallionellaceae</taxon>
        <taxon>Candidatus Nitrotoga</taxon>
    </lineage>
</organism>
<proteinExistence type="inferred from homology"/>